<proteinExistence type="predicted"/>
<evidence type="ECO:0000256" key="1">
    <source>
        <dbReference type="ARBA" id="ARBA00022737"/>
    </source>
</evidence>
<dbReference type="SMART" id="SM00220">
    <property type="entry name" value="S_TKc"/>
    <property type="match status" value="1"/>
</dbReference>
<feature type="compositionally biased region" description="Acidic residues" evidence="3">
    <location>
        <begin position="805"/>
        <end position="820"/>
    </location>
</feature>
<gene>
    <name evidence="5" type="ORF">CTOB1V02_LOCUS9675</name>
</gene>
<name>A0A7R8ZU51_9CRUS</name>
<dbReference type="PROSITE" id="PS00107">
    <property type="entry name" value="PROTEIN_KINASE_ATP"/>
    <property type="match status" value="1"/>
</dbReference>
<evidence type="ECO:0000256" key="4">
    <source>
        <dbReference type="SAM" id="Phobius"/>
    </source>
</evidence>
<reference evidence="5" key="1">
    <citation type="submission" date="2020-11" db="EMBL/GenBank/DDBJ databases">
        <authorList>
            <person name="Tran Van P."/>
        </authorList>
    </citation>
    <scope>NUCLEOTIDE SEQUENCE</scope>
</reference>
<dbReference type="InterPro" id="IPR036770">
    <property type="entry name" value="Ankyrin_rpt-contain_sf"/>
</dbReference>
<dbReference type="Pfam" id="PF00023">
    <property type="entry name" value="Ank"/>
    <property type="match status" value="1"/>
</dbReference>
<dbReference type="InterPro" id="IPR011009">
    <property type="entry name" value="Kinase-like_dom_sf"/>
</dbReference>
<dbReference type="Gene3D" id="1.25.40.20">
    <property type="entry name" value="Ankyrin repeat-containing domain"/>
    <property type="match status" value="4"/>
</dbReference>
<dbReference type="SUPFAM" id="SSF56112">
    <property type="entry name" value="Protein kinase-like (PK-like)"/>
    <property type="match status" value="1"/>
</dbReference>
<dbReference type="Pfam" id="PF00069">
    <property type="entry name" value="Pkinase"/>
    <property type="match status" value="1"/>
</dbReference>
<dbReference type="Pfam" id="PF12796">
    <property type="entry name" value="Ank_2"/>
    <property type="match status" value="3"/>
</dbReference>
<dbReference type="SUPFAM" id="SSF48403">
    <property type="entry name" value="Ankyrin repeat"/>
    <property type="match status" value="1"/>
</dbReference>
<dbReference type="PANTHER" id="PTHR24171">
    <property type="entry name" value="ANKYRIN REPEAT DOMAIN-CONTAINING PROTEIN 39-RELATED"/>
    <property type="match status" value="1"/>
</dbReference>
<keyword evidence="1" id="KW-0677">Repeat</keyword>
<evidence type="ECO:0000256" key="2">
    <source>
        <dbReference type="ARBA" id="ARBA00023043"/>
    </source>
</evidence>
<dbReference type="InterPro" id="IPR002110">
    <property type="entry name" value="Ankyrin_rpt"/>
</dbReference>
<keyword evidence="2" id="KW-0040">ANK repeat</keyword>
<dbReference type="PRINTS" id="PR01415">
    <property type="entry name" value="ANKYRIN"/>
</dbReference>
<protein>
    <submittedName>
        <fullName evidence="5">Uncharacterized protein</fullName>
    </submittedName>
</protein>
<evidence type="ECO:0000313" key="5">
    <source>
        <dbReference type="EMBL" id="CAD7231832.1"/>
    </source>
</evidence>
<keyword evidence="4" id="KW-0812">Transmembrane</keyword>
<dbReference type="PROSITE" id="PS50088">
    <property type="entry name" value="ANK_REPEAT"/>
    <property type="match status" value="8"/>
</dbReference>
<dbReference type="Gene3D" id="3.30.200.20">
    <property type="entry name" value="Phosphorylase Kinase, domain 1"/>
    <property type="match status" value="1"/>
</dbReference>
<dbReference type="Pfam" id="PF13637">
    <property type="entry name" value="Ank_4"/>
    <property type="match status" value="1"/>
</dbReference>
<feature type="transmembrane region" description="Helical" evidence="4">
    <location>
        <begin position="899"/>
        <end position="917"/>
    </location>
</feature>
<accession>A0A7R8ZU51</accession>
<evidence type="ECO:0000256" key="3">
    <source>
        <dbReference type="SAM" id="MobiDB-lite"/>
    </source>
</evidence>
<dbReference type="InterPro" id="IPR000719">
    <property type="entry name" value="Prot_kinase_dom"/>
</dbReference>
<dbReference type="InterPro" id="IPR017441">
    <property type="entry name" value="Protein_kinase_ATP_BS"/>
</dbReference>
<dbReference type="PANTHER" id="PTHR24171:SF9">
    <property type="entry name" value="ANKYRIN REPEAT DOMAIN-CONTAINING PROTEIN 39"/>
    <property type="match status" value="1"/>
</dbReference>
<feature type="region of interest" description="Disordered" evidence="3">
    <location>
        <begin position="871"/>
        <end position="893"/>
    </location>
</feature>
<dbReference type="PROSITE" id="PS50011">
    <property type="entry name" value="PROTEIN_KINASE_DOM"/>
    <property type="match status" value="1"/>
</dbReference>
<dbReference type="GO" id="GO:0004672">
    <property type="term" value="F:protein kinase activity"/>
    <property type="evidence" value="ECO:0007669"/>
    <property type="project" value="InterPro"/>
</dbReference>
<keyword evidence="4" id="KW-0472">Membrane</keyword>
<dbReference type="GO" id="GO:0005524">
    <property type="term" value="F:ATP binding"/>
    <property type="evidence" value="ECO:0007669"/>
    <property type="project" value="UniProtKB-UniRule"/>
</dbReference>
<dbReference type="EMBL" id="OB663919">
    <property type="protein sequence ID" value="CAD7231832.1"/>
    <property type="molecule type" value="Genomic_DNA"/>
</dbReference>
<organism evidence="5">
    <name type="scientific">Cyprideis torosa</name>
    <dbReference type="NCBI Taxonomy" id="163714"/>
    <lineage>
        <taxon>Eukaryota</taxon>
        <taxon>Metazoa</taxon>
        <taxon>Ecdysozoa</taxon>
        <taxon>Arthropoda</taxon>
        <taxon>Crustacea</taxon>
        <taxon>Oligostraca</taxon>
        <taxon>Ostracoda</taxon>
        <taxon>Podocopa</taxon>
        <taxon>Podocopida</taxon>
        <taxon>Cytherocopina</taxon>
        <taxon>Cytheroidea</taxon>
        <taxon>Cytherideidae</taxon>
        <taxon>Cyprideis</taxon>
    </lineage>
</organism>
<sequence>MLLAGSPWMAGPPTERSNEKFIECIEGLLKESTGSSGSAGPSTGDRVPPVLQPGLKKLLQTTQKLQETEKQITLLKARANKNFSKSCLLVIWEPRAREFIAASIEGDLGRMKTLHAEAEEDLRTAREPTEGKTALMFSVKEGHYRAVLWLLREFEAGVNVEKDLQSQTPLHYACAAGRPLIVSLLLREGALVEARDHSGRTPMFCAALEGLPDTLRILHRFGANAAAADNDGKTPLHLAANCGYTSSVSCLLEMGASVEAADKKRKERPLHAACIRGHTPCVKLLLSAGADINARLRNGTTPLHLCSMEGHLPVLLLLLRRGAVVDSRDEGGNTPLFSACMKGHVYVARVLVTHGADVNTKDRMGFTPLLWASEGGHVAIVKFLVEETKVDLEGRLNISEQTALALAAREDHTQVMKILLAGGADVDGRCSAGRNPLMYACENGSVEGVRLLIEHGADWRLSDDYGDNAVACAFRRGDLSLREYFVSLCGREFHEFLEIKTIFPKRLESEFTEIEEIGRGSFGAVVKAEKDGKPYAVKQIEDPDDVPASTGEKQVELLWMKEAKTMAVGKASAFICGLIRHWKQEESQIRSTFFQMELCESDLHHWMSKKKPKSRNQKKILRFLCDCSSGLRFLHDGVKKIHRDIKPGNIFLRREADEEGTTRLVAKIGDLGLATDRSNPKGEFYFERSQGGGAGVYLAPEIKGIALKTENNPVVHGVPRYDEKIDIYSMGAVFFDLLFLEPEAGHSECRWAIYKEFQSAFPDYFPLIRRMLGGPEEKHERPPAYEVEDEAHRWLQDWLLTPEGAAEDDRESELDDEEGEEERKEGGEGKEKEAKEEEKKKKMAAVKEQEFKRMKIAAEINEAQVERMRKKMAAKDEEFKRMRTKMAARREEERKKKETALKITFALLFSFLLYYLLERLRI</sequence>
<dbReference type="SMART" id="SM00248">
    <property type="entry name" value="ANK"/>
    <property type="match status" value="11"/>
</dbReference>
<dbReference type="OrthoDB" id="194358at2759"/>
<dbReference type="AlphaFoldDB" id="A0A7R8ZU51"/>
<feature type="region of interest" description="Disordered" evidence="3">
    <location>
        <begin position="805"/>
        <end position="842"/>
    </location>
</feature>
<keyword evidence="4" id="KW-1133">Transmembrane helix</keyword>
<feature type="compositionally biased region" description="Basic and acidic residues" evidence="3">
    <location>
        <begin position="821"/>
        <end position="842"/>
    </location>
</feature>
<dbReference type="Gene3D" id="1.10.510.10">
    <property type="entry name" value="Transferase(Phosphotransferase) domain 1"/>
    <property type="match status" value="1"/>
</dbReference>
<dbReference type="PROSITE" id="PS50297">
    <property type="entry name" value="ANK_REP_REGION"/>
    <property type="match status" value="7"/>
</dbReference>